<feature type="region of interest" description="Disordered" evidence="1">
    <location>
        <begin position="23"/>
        <end position="47"/>
    </location>
</feature>
<dbReference type="EMBL" id="AVOT02117940">
    <property type="protein sequence ID" value="MBW0584421.1"/>
    <property type="molecule type" value="Genomic_DNA"/>
</dbReference>
<evidence type="ECO:0000313" key="3">
    <source>
        <dbReference type="Proteomes" id="UP000765509"/>
    </source>
</evidence>
<reference evidence="2" key="1">
    <citation type="submission" date="2021-03" db="EMBL/GenBank/DDBJ databases">
        <title>Draft genome sequence of rust myrtle Austropuccinia psidii MF-1, a brazilian biotype.</title>
        <authorList>
            <person name="Quecine M.C."/>
            <person name="Pachon D.M.R."/>
            <person name="Bonatelli M.L."/>
            <person name="Correr F.H."/>
            <person name="Franceschini L.M."/>
            <person name="Leite T.F."/>
            <person name="Margarido G.R.A."/>
            <person name="Almeida C.A."/>
            <person name="Ferrarezi J.A."/>
            <person name="Labate C.A."/>
        </authorList>
    </citation>
    <scope>NUCLEOTIDE SEQUENCE</scope>
    <source>
        <strain evidence="2">MF-1</strain>
    </source>
</reference>
<evidence type="ECO:0000256" key="1">
    <source>
        <dbReference type="SAM" id="MobiDB-lite"/>
    </source>
</evidence>
<organism evidence="2 3">
    <name type="scientific">Austropuccinia psidii MF-1</name>
    <dbReference type="NCBI Taxonomy" id="1389203"/>
    <lineage>
        <taxon>Eukaryota</taxon>
        <taxon>Fungi</taxon>
        <taxon>Dikarya</taxon>
        <taxon>Basidiomycota</taxon>
        <taxon>Pucciniomycotina</taxon>
        <taxon>Pucciniomycetes</taxon>
        <taxon>Pucciniales</taxon>
        <taxon>Sphaerophragmiaceae</taxon>
        <taxon>Austropuccinia</taxon>
    </lineage>
</organism>
<feature type="compositionally biased region" description="Polar residues" evidence="1">
    <location>
        <begin position="23"/>
        <end position="34"/>
    </location>
</feature>
<gene>
    <name evidence="2" type="ORF">O181_124136</name>
</gene>
<dbReference type="AlphaFoldDB" id="A0A9Q3Q3W4"/>
<name>A0A9Q3Q3W4_9BASI</name>
<protein>
    <submittedName>
        <fullName evidence="2">Uncharacterized protein</fullName>
    </submittedName>
</protein>
<proteinExistence type="predicted"/>
<sequence>MLMQMRLKKIQTDWPLVSARKQVSLSSPADNPTKQIAGRKTGGKRGPVILFPDLGTRVNPPFGYDSNHYSSDYAPLTLAWITPPSVR</sequence>
<dbReference type="Proteomes" id="UP000765509">
    <property type="component" value="Unassembled WGS sequence"/>
</dbReference>
<keyword evidence="3" id="KW-1185">Reference proteome</keyword>
<comment type="caution">
    <text evidence="2">The sequence shown here is derived from an EMBL/GenBank/DDBJ whole genome shotgun (WGS) entry which is preliminary data.</text>
</comment>
<evidence type="ECO:0000313" key="2">
    <source>
        <dbReference type="EMBL" id="MBW0584421.1"/>
    </source>
</evidence>
<accession>A0A9Q3Q3W4</accession>